<feature type="signal peptide" evidence="2">
    <location>
        <begin position="1"/>
        <end position="19"/>
    </location>
</feature>
<feature type="chain" id="PRO_5016587304" evidence="2">
    <location>
        <begin position="20"/>
        <end position="175"/>
    </location>
</feature>
<dbReference type="RefSeq" id="WP_113637280.1">
    <property type="nucleotide sequence ID" value="NZ_QNUX01000015.1"/>
</dbReference>
<proteinExistence type="predicted"/>
<feature type="transmembrane region" description="Helical" evidence="1">
    <location>
        <begin position="113"/>
        <end position="132"/>
    </location>
</feature>
<accession>A0A366AZ33</accession>
<sequence length="175" mass="19233">MIKPLFFLLLFFCSLQSHSQKLVYKSNGTILDSESQKISPNQVRELLKDNQQLLEDYNDGRSKKTLGNILIISGLGFLTADLVQGVTASGISATPIGGGQYALQDEENNYPSLMTYIGIAAVIIAIPIKIGFSNKIKNVVTEYNNQNATGYKQFNQPRLDLITNSSGIGLRMTLN</sequence>
<gene>
    <name evidence="3" type="ORF">DR980_14050</name>
</gene>
<evidence type="ECO:0000313" key="3">
    <source>
        <dbReference type="EMBL" id="RBN49208.1"/>
    </source>
</evidence>
<organism evidence="3 4">
    <name type="scientific">Flavobacterium psychrolimnae</name>
    <dbReference type="NCBI Taxonomy" id="249351"/>
    <lineage>
        <taxon>Bacteria</taxon>
        <taxon>Pseudomonadati</taxon>
        <taxon>Bacteroidota</taxon>
        <taxon>Flavobacteriia</taxon>
        <taxon>Flavobacteriales</taxon>
        <taxon>Flavobacteriaceae</taxon>
        <taxon>Flavobacterium</taxon>
    </lineage>
</organism>
<dbReference type="OrthoDB" id="1376171at2"/>
<keyword evidence="1" id="KW-1133">Transmembrane helix</keyword>
<dbReference type="AlphaFoldDB" id="A0A366AZ33"/>
<evidence type="ECO:0000256" key="2">
    <source>
        <dbReference type="SAM" id="SignalP"/>
    </source>
</evidence>
<comment type="caution">
    <text evidence="3">The sequence shown here is derived from an EMBL/GenBank/DDBJ whole genome shotgun (WGS) entry which is preliminary data.</text>
</comment>
<name>A0A366AZ33_9FLAO</name>
<reference evidence="3 4" key="1">
    <citation type="submission" date="2018-07" db="EMBL/GenBank/DDBJ databases">
        <title>Complete genome sequence of Flavobacterium psychrolimnae LMG 22018.</title>
        <authorList>
            <person name="Kim D.-U."/>
        </authorList>
    </citation>
    <scope>NUCLEOTIDE SEQUENCE [LARGE SCALE GENOMIC DNA]</scope>
    <source>
        <strain evidence="3 4">LMG 22018</strain>
    </source>
</reference>
<protein>
    <submittedName>
        <fullName evidence="3">Uncharacterized protein</fullName>
    </submittedName>
</protein>
<evidence type="ECO:0000256" key="1">
    <source>
        <dbReference type="SAM" id="Phobius"/>
    </source>
</evidence>
<keyword evidence="4" id="KW-1185">Reference proteome</keyword>
<keyword evidence="1" id="KW-0812">Transmembrane</keyword>
<keyword evidence="1" id="KW-0472">Membrane</keyword>
<dbReference type="Proteomes" id="UP000253676">
    <property type="component" value="Unassembled WGS sequence"/>
</dbReference>
<keyword evidence="2" id="KW-0732">Signal</keyword>
<evidence type="ECO:0000313" key="4">
    <source>
        <dbReference type="Proteomes" id="UP000253676"/>
    </source>
</evidence>
<dbReference type="EMBL" id="QNUX01000015">
    <property type="protein sequence ID" value="RBN49208.1"/>
    <property type="molecule type" value="Genomic_DNA"/>
</dbReference>